<dbReference type="InterPro" id="IPR003010">
    <property type="entry name" value="C-N_Hydrolase"/>
</dbReference>
<dbReference type="Pfam" id="PF00795">
    <property type="entry name" value="CN_hydrolase"/>
    <property type="match status" value="1"/>
</dbReference>
<dbReference type="GO" id="GO:0016787">
    <property type="term" value="F:hydrolase activity"/>
    <property type="evidence" value="ECO:0007669"/>
    <property type="project" value="UniProtKB-KW"/>
</dbReference>
<proteinExistence type="inferred from homology"/>
<dbReference type="RefSeq" id="WP_179658055.1">
    <property type="nucleotide sequence ID" value="NZ_JACBZR010000001.1"/>
</dbReference>
<keyword evidence="4" id="KW-1185">Reference proteome</keyword>
<protein>
    <submittedName>
        <fullName evidence="3">Putative amidohydrolase</fullName>
    </submittedName>
</protein>
<dbReference type="PANTHER" id="PTHR23088:SF27">
    <property type="entry name" value="DEAMINATED GLUTATHIONE AMIDASE"/>
    <property type="match status" value="1"/>
</dbReference>
<dbReference type="PROSITE" id="PS50263">
    <property type="entry name" value="CN_HYDROLASE"/>
    <property type="match status" value="1"/>
</dbReference>
<evidence type="ECO:0000259" key="2">
    <source>
        <dbReference type="PROSITE" id="PS50263"/>
    </source>
</evidence>
<keyword evidence="3" id="KW-0378">Hydrolase</keyword>
<organism evidence="3 4">
    <name type="scientific">Nocardioides panzhihuensis</name>
    <dbReference type="NCBI Taxonomy" id="860243"/>
    <lineage>
        <taxon>Bacteria</taxon>
        <taxon>Bacillati</taxon>
        <taxon>Actinomycetota</taxon>
        <taxon>Actinomycetes</taxon>
        <taxon>Propionibacteriales</taxon>
        <taxon>Nocardioidaceae</taxon>
        <taxon>Nocardioides</taxon>
    </lineage>
</organism>
<evidence type="ECO:0000313" key="3">
    <source>
        <dbReference type="EMBL" id="NYI77585.1"/>
    </source>
</evidence>
<dbReference type="InterPro" id="IPR036526">
    <property type="entry name" value="C-N_Hydrolase_sf"/>
</dbReference>
<reference evidence="3 4" key="1">
    <citation type="submission" date="2020-07" db="EMBL/GenBank/DDBJ databases">
        <title>Sequencing the genomes of 1000 actinobacteria strains.</title>
        <authorList>
            <person name="Klenk H.-P."/>
        </authorList>
    </citation>
    <scope>NUCLEOTIDE SEQUENCE [LARGE SCALE GENOMIC DNA]</scope>
    <source>
        <strain evidence="3 4">DSM 26487</strain>
    </source>
</reference>
<dbReference type="Gene3D" id="3.60.110.10">
    <property type="entry name" value="Carbon-nitrogen hydrolase"/>
    <property type="match status" value="1"/>
</dbReference>
<dbReference type="EMBL" id="JACBZR010000001">
    <property type="protein sequence ID" value="NYI77585.1"/>
    <property type="molecule type" value="Genomic_DNA"/>
</dbReference>
<name>A0A7Z0IS77_9ACTN</name>
<accession>A0A7Z0IS77</accession>
<dbReference type="PROSITE" id="PS01227">
    <property type="entry name" value="UPF0012"/>
    <property type="match status" value="1"/>
</dbReference>
<dbReference type="InterPro" id="IPR001110">
    <property type="entry name" value="UPF0012_CS"/>
</dbReference>
<dbReference type="PANTHER" id="PTHR23088">
    <property type="entry name" value="NITRILASE-RELATED"/>
    <property type="match status" value="1"/>
</dbReference>
<gene>
    <name evidence="3" type="ORF">BJ988_002233</name>
</gene>
<dbReference type="SUPFAM" id="SSF56317">
    <property type="entry name" value="Carbon-nitrogen hydrolase"/>
    <property type="match status" value="1"/>
</dbReference>
<evidence type="ECO:0000256" key="1">
    <source>
        <dbReference type="ARBA" id="ARBA00010613"/>
    </source>
</evidence>
<dbReference type="Proteomes" id="UP000564496">
    <property type="component" value="Unassembled WGS sequence"/>
</dbReference>
<comment type="similarity">
    <text evidence="1">Belongs to the carbon-nitrogen hydrolase superfamily. NIT1/NIT2 family.</text>
</comment>
<sequence length="277" mass="30368">MQISLLQLASPDHESVEDRLARVDRTVHAERALRDVDLLVLPEMWTAGYFSFEQYAERAEPFEGRTLAAARSWATALQLFVHLGSFVEVDSEGRLHNTSVVVAPDGAVVAQYRKIHLFGYGSRETELLTPGEGLGVGPVGGPATGITTCYDLRFPELFRSLVDEGAEQVVVCAAWPAARLEHWRLFTSVRAVEQQVNLIACNAVGEQQGVALGGHSRVIAPTGEVLVEAGADEGFTYADVDPAYPSRFRAEFPALADRRWPGLPVPTQYTNPMKEYA</sequence>
<comment type="caution">
    <text evidence="3">The sequence shown here is derived from an EMBL/GenBank/DDBJ whole genome shotgun (WGS) entry which is preliminary data.</text>
</comment>
<feature type="domain" description="CN hydrolase" evidence="2">
    <location>
        <begin position="1"/>
        <end position="242"/>
    </location>
</feature>
<evidence type="ECO:0000313" key="4">
    <source>
        <dbReference type="Proteomes" id="UP000564496"/>
    </source>
</evidence>
<dbReference type="AlphaFoldDB" id="A0A7Z0IS77"/>